<evidence type="ECO:0000313" key="1">
    <source>
        <dbReference type="EnsemblPlants" id="Solyc03g060520.1.1"/>
    </source>
</evidence>
<evidence type="ECO:0000313" key="2">
    <source>
        <dbReference type="Proteomes" id="UP000004994"/>
    </source>
</evidence>
<organism evidence="1">
    <name type="scientific">Solanum lycopersicum</name>
    <name type="common">Tomato</name>
    <name type="synonym">Lycopersicon esculentum</name>
    <dbReference type="NCBI Taxonomy" id="4081"/>
    <lineage>
        <taxon>Eukaryota</taxon>
        <taxon>Viridiplantae</taxon>
        <taxon>Streptophyta</taxon>
        <taxon>Embryophyta</taxon>
        <taxon>Tracheophyta</taxon>
        <taxon>Spermatophyta</taxon>
        <taxon>Magnoliopsida</taxon>
        <taxon>eudicotyledons</taxon>
        <taxon>Gunneridae</taxon>
        <taxon>Pentapetalae</taxon>
        <taxon>asterids</taxon>
        <taxon>lamiids</taxon>
        <taxon>Solanales</taxon>
        <taxon>Solanaceae</taxon>
        <taxon>Solanoideae</taxon>
        <taxon>Solaneae</taxon>
        <taxon>Solanum</taxon>
        <taxon>Solanum subgen. Lycopersicon</taxon>
    </lineage>
</organism>
<reference evidence="1" key="1">
    <citation type="journal article" date="2012" name="Nature">
        <title>The tomato genome sequence provides insights into fleshy fruit evolution.</title>
        <authorList>
            <consortium name="Tomato Genome Consortium"/>
        </authorList>
    </citation>
    <scope>NUCLEOTIDE SEQUENCE [LARGE SCALE GENOMIC DNA]</scope>
    <source>
        <strain evidence="1">cv. Heinz 1706</strain>
    </source>
</reference>
<protein>
    <submittedName>
        <fullName evidence="1">Uncharacterized protein</fullName>
    </submittedName>
</protein>
<dbReference type="Gramene" id="Solyc03g060520.1.1">
    <property type="protein sequence ID" value="Solyc03g060520.1.1"/>
    <property type="gene ID" value="Solyc03g060520.1"/>
</dbReference>
<dbReference type="PaxDb" id="4081-Solyc03g060520.1.1"/>
<dbReference type="Proteomes" id="UP000004994">
    <property type="component" value="Chromosome 3"/>
</dbReference>
<accession>K4BH00</accession>
<name>K4BH00_SOLLC</name>
<proteinExistence type="predicted"/>
<dbReference type="AlphaFoldDB" id="K4BH00"/>
<dbReference type="HOGENOM" id="CLU_2692522_0_0_1"/>
<reference evidence="1" key="2">
    <citation type="submission" date="2015-06" db="UniProtKB">
        <authorList>
            <consortium name="EnsemblPlants"/>
        </authorList>
    </citation>
    <scope>IDENTIFICATION</scope>
    <source>
        <strain evidence="1">cv. Heinz 1706</strain>
    </source>
</reference>
<dbReference type="EnsemblPlants" id="Solyc03g060520.1.1">
    <property type="protein sequence ID" value="Solyc03g060520.1.1"/>
    <property type="gene ID" value="Solyc03g060520.1"/>
</dbReference>
<keyword evidence="2" id="KW-1185">Reference proteome</keyword>
<dbReference type="PhylomeDB" id="K4BH00"/>
<sequence length="74" mass="8528">MKLYEGKKHRNICDPFSGAPNYNFTPDLCPKDTIPIEELKYVLSRVTSYEGNSSVNCQMQVKEDSFDRPDRNVP</sequence>
<dbReference type="InParanoid" id="K4BH00"/>